<feature type="transmembrane region" description="Helical" evidence="8">
    <location>
        <begin position="1050"/>
        <end position="1071"/>
    </location>
</feature>
<gene>
    <name evidence="12" type="ORF">HCN44_003635</name>
</gene>
<feature type="transmembrane region" description="Helical" evidence="8">
    <location>
        <begin position="723"/>
        <end position="744"/>
    </location>
</feature>
<comment type="subcellular location">
    <subcellularLocation>
        <location evidence="1">Cell membrane</location>
        <topology evidence="1">Multi-pass membrane protein</topology>
    </subcellularLocation>
    <subcellularLocation>
        <location evidence="8">Membrane</location>
        <topology evidence="8">Multi-pass membrane protein</topology>
    </subcellularLocation>
</comment>
<evidence type="ECO:0000313" key="13">
    <source>
        <dbReference type="Proteomes" id="UP000639338"/>
    </source>
</evidence>
<organism evidence="12 13">
    <name type="scientific">Aphidius gifuensis</name>
    <name type="common">Parasitoid wasp</name>
    <dbReference type="NCBI Taxonomy" id="684658"/>
    <lineage>
        <taxon>Eukaryota</taxon>
        <taxon>Metazoa</taxon>
        <taxon>Ecdysozoa</taxon>
        <taxon>Arthropoda</taxon>
        <taxon>Hexapoda</taxon>
        <taxon>Insecta</taxon>
        <taxon>Pterygota</taxon>
        <taxon>Neoptera</taxon>
        <taxon>Endopterygota</taxon>
        <taxon>Hymenoptera</taxon>
        <taxon>Apocrita</taxon>
        <taxon>Ichneumonoidea</taxon>
        <taxon>Braconidae</taxon>
        <taxon>Aphidiinae</taxon>
        <taxon>Aphidius</taxon>
    </lineage>
</organism>
<evidence type="ECO:0000256" key="9">
    <source>
        <dbReference type="SAM" id="MobiDB-lite"/>
    </source>
</evidence>
<comment type="similarity">
    <text evidence="2 8">Belongs to the anoctamin family.</text>
</comment>
<evidence type="ECO:0000256" key="7">
    <source>
        <dbReference type="ARBA" id="ARBA00023180"/>
    </source>
</evidence>
<evidence type="ECO:0000256" key="6">
    <source>
        <dbReference type="ARBA" id="ARBA00023136"/>
    </source>
</evidence>
<dbReference type="InterPro" id="IPR032394">
    <property type="entry name" value="Anoct_dimer"/>
</dbReference>
<evidence type="ECO:0000256" key="2">
    <source>
        <dbReference type="ARBA" id="ARBA00009671"/>
    </source>
</evidence>
<dbReference type="PANTHER" id="PTHR12308:SF84">
    <property type="entry name" value="ANOCTAMIN"/>
    <property type="match status" value="1"/>
</dbReference>
<evidence type="ECO:0000256" key="8">
    <source>
        <dbReference type="RuleBase" id="RU280814"/>
    </source>
</evidence>
<comment type="caution">
    <text evidence="12">The sequence shown here is derived from an EMBL/GenBank/DDBJ whole genome shotgun (WGS) entry which is preliminary data.</text>
</comment>
<dbReference type="OrthoDB" id="296386at2759"/>
<dbReference type="Pfam" id="PF16178">
    <property type="entry name" value="Anoct_dimer"/>
    <property type="match status" value="1"/>
</dbReference>
<comment type="caution">
    <text evidence="8">Lacks conserved residue(s) required for the propagation of feature annotation.</text>
</comment>
<evidence type="ECO:0000256" key="5">
    <source>
        <dbReference type="ARBA" id="ARBA00022989"/>
    </source>
</evidence>
<feature type="region of interest" description="Disordered" evidence="9">
    <location>
        <begin position="231"/>
        <end position="268"/>
    </location>
</feature>
<feature type="transmembrane region" description="Helical" evidence="8">
    <location>
        <begin position="767"/>
        <end position="788"/>
    </location>
</feature>
<feature type="domain" description="Anoctamin transmembrane" evidence="10">
    <location>
        <begin position="511"/>
        <end position="1085"/>
    </location>
</feature>
<evidence type="ECO:0000259" key="10">
    <source>
        <dbReference type="Pfam" id="PF04547"/>
    </source>
</evidence>
<protein>
    <recommendedName>
        <fullName evidence="8">Anoctamin</fullName>
    </recommendedName>
</protein>
<feature type="transmembrane region" description="Helical" evidence="8">
    <location>
        <begin position="894"/>
        <end position="916"/>
    </location>
</feature>
<proteinExistence type="inferred from homology"/>
<keyword evidence="6 8" id="KW-0472">Membrane</keyword>
<feature type="transmembrane region" description="Helical" evidence="8">
    <location>
        <begin position="677"/>
        <end position="703"/>
    </location>
</feature>
<dbReference type="InterPro" id="IPR049452">
    <property type="entry name" value="Anoctamin_TM"/>
</dbReference>
<feature type="compositionally biased region" description="Low complexity" evidence="9">
    <location>
        <begin position="234"/>
        <end position="257"/>
    </location>
</feature>
<feature type="transmembrane region" description="Helical" evidence="8">
    <location>
        <begin position="603"/>
        <end position="622"/>
    </location>
</feature>
<evidence type="ECO:0000256" key="3">
    <source>
        <dbReference type="ARBA" id="ARBA00022475"/>
    </source>
</evidence>
<reference evidence="12 13" key="1">
    <citation type="submission" date="2020-08" db="EMBL/GenBank/DDBJ databases">
        <title>Aphidius gifuensis genome sequencing and assembly.</title>
        <authorList>
            <person name="Du Z."/>
        </authorList>
    </citation>
    <scope>NUCLEOTIDE SEQUENCE [LARGE SCALE GENOMIC DNA]</scope>
    <source>
        <strain evidence="12">YNYX2018</strain>
        <tissue evidence="12">Adults</tissue>
    </source>
</reference>
<dbReference type="Proteomes" id="UP000639338">
    <property type="component" value="Unassembled WGS sequence"/>
</dbReference>
<dbReference type="GO" id="GO:0046983">
    <property type="term" value="F:protein dimerization activity"/>
    <property type="evidence" value="ECO:0007669"/>
    <property type="project" value="InterPro"/>
</dbReference>
<dbReference type="Pfam" id="PF04547">
    <property type="entry name" value="Anoctamin"/>
    <property type="match status" value="1"/>
</dbReference>
<dbReference type="GO" id="GO:0005886">
    <property type="term" value="C:plasma membrane"/>
    <property type="evidence" value="ECO:0007669"/>
    <property type="project" value="UniProtKB-SubCell"/>
</dbReference>
<evidence type="ECO:0000259" key="11">
    <source>
        <dbReference type="Pfam" id="PF16178"/>
    </source>
</evidence>
<evidence type="ECO:0000256" key="1">
    <source>
        <dbReference type="ARBA" id="ARBA00004651"/>
    </source>
</evidence>
<keyword evidence="13" id="KW-1185">Reference proteome</keyword>
<dbReference type="GO" id="GO:0005254">
    <property type="term" value="F:chloride channel activity"/>
    <property type="evidence" value="ECO:0007669"/>
    <property type="project" value="TreeGrafter"/>
</dbReference>
<name>A0A834XLG0_APHGI</name>
<keyword evidence="7" id="KW-0325">Glycoprotein</keyword>
<feature type="domain" description="Anoctamin dimerisation" evidence="11">
    <location>
        <begin position="274"/>
        <end position="508"/>
    </location>
</feature>
<accession>A0A834XLG0</accession>
<dbReference type="PANTHER" id="PTHR12308">
    <property type="entry name" value="ANOCTAMIN"/>
    <property type="match status" value="1"/>
</dbReference>
<dbReference type="InterPro" id="IPR007632">
    <property type="entry name" value="Anoctamin"/>
</dbReference>
<evidence type="ECO:0000256" key="4">
    <source>
        <dbReference type="ARBA" id="ARBA00022692"/>
    </source>
</evidence>
<evidence type="ECO:0000313" key="12">
    <source>
        <dbReference type="EMBL" id="KAF7987772.1"/>
    </source>
</evidence>
<sequence length="1160" mass="133852">MSIDEKFDSFDKNNLPDEKFKCLDLNNYQETSSTSSTPLPPSPDHLPGCSPSYFTCISPFKFTEQQPDKMEDKILLENEKQETNSYRLSVNLLPQINEHSNSSPTKSQLSEVIKSIETSEILSASSSTSSSTTSRKLLDDTRQNIDIEMSITDIEKNIIGDSCSYVGRQVAYHPDKNGLNKIIDDNYSNKSPNKQRKISSATIFPLSTGLLPAKEAFGTKITPALSEVDSLVEGLPPDDGPFDNGPNKNNNNNNIPNGGAGGSNEDELDPETLFFRDGRRRIDMVLVYQDEEEGVMTELEAKKREQRRVFQENLLKEGLQMELELPENSFDGKTYFLKLHIPWKVKVQYAEVMNLKLLTKRFITISVKAWGDEVEKKKKPILKKLMTWFNWFKKIHMWDTNLYPEEPNFYATRDSEREERFLVKDRETAYTPAQRSCIVMQILSRCRYDETHEKAGIRRLVADGTYLDCFSLHEGPYNRPAPDGSHLDRYLLYLIWARPSQWYKKQPLWLIRRYFGEKVALYYAWLGFYTRFLYPPAVVGLLCFFYGLTSMESADNIPSREICDPKIAGNITLCPLCDKACAYRRLGDSCLFSSMTYLFDNRATVFFAIFMSFWATSFLELWKRRQAIIVWEWDLQNADYDEEPRPEFETSVKTFRINPVTREKEPYMPLWSRTWRYMVTGSLVFFMICVVLAAVLGTIIYRISLIAVVYSGGGKILQRHAKIFTSGSAAIINLIIIMILTRIYQRLAKWMVNMENPRTQTEYEDSFTIKIFFFEFVNFYSSLIYIAFFKGRFYVHPGDAESRASEFYRIKTDVCDPAGCLSELCIQLAIIMIGKQLFNNFMEILSPKMVNWWRKRTHVAATKDHERPYTYWEQDYQLQDPGKLALFDEYLEMILQYGFVTLFVAAFPLAPLFALLNNIGEIRLDAYKMIKEARRPLSERVEDIGAWYGILKAVTYAAVVSNAFVIAYTSDFIPRSVYVSFYSPTRDLVGYIDSSLSEFNTSDYREDMVSIASDWKPSTCQYRGYRNGPDHKTEPYGLSPQYWHIFASRLAFVVVFEHFVFALTGVMSYIIPETPSAVTTQLAREKLLAQEAKFEKGLNGHEDEDEILAVLREAGSHNRPGRRGSWARRFSKISDSLDAHIDIGTRKQRVSEASTVWETN</sequence>
<dbReference type="AlphaFoldDB" id="A0A834XLG0"/>
<keyword evidence="5 8" id="KW-1133">Transmembrane helix</keyword>
<dbReference type="EMBL" id="JACMRX010000006">
    <property type="protein sequence ID" value="KAF7987772.1"/>
    <property type="molecule type" value="Genomic_DNA"/>
</dbReference>
<keyword evidence="4 8" id="KW-0812">Transmembrane</keyword>
<keyword evidence="3" id="KW-1003">Cell membrane</keyword>